<reference evidence="2" key="1">
    <citation type="submission" date="2020-03" db="EMBL/GenBank/DDBJ databases">
        <title>Transcriptomic Profiling of the Digestive Tract of the Rat Flea, Xenopsylla cheopis, Following Blood Feeding and Infection with Yersinia pestis.</title>
        <authorList>
            <person name="Bland D.M."/>
            <person name="Martens C.A."/>
            <person name="Virtaneva K."/>
            <person name="Kanakabandi K."/>
            <person name="Long D."/>
            <person name="Rosenke R."/>
            <person name="Saturday G.A."/>
            <person name="Hoyt F.H."/>
            <person name="Bruno D.P."/>
            <person name="Ribeiro J.M.C."/>
            <person name="Hinnebusch J."/>
        </authorList>
    </citation>
    <scope>NUCLEOTIDE SEQUENCE</scope>
</reference>
<dbReference type="EMBL" id="GIIL01007681">
    <property type="protein sequence ID" value="NOV51407.1"/>
    <property type="molecule type" value="Transcribed_RNA"/>
</dbReference>
<protein>
    <submittedName>
        <fullName evidence="2">Putative secreted protein</fullName>
    </submittedName>
</protein>
<dbReference type="AlphaFoldDB" id="A0A6M2E380"/>
<keyword evidence="1" id="KW-0732">Signal</keyword>
<name>A0A6M2E380_XENCH</name>
<evidence type="ECO:0000313" key="2">
    <source>
        <dbReference type="EMBL" id="NOV51407.1"/>
    </source>
</evidence>
<accession>A0A6M2E380</accession>
<evidence type="ECO:0000256" key="1">
    <source>
        <dbReference type="SAM" id="SignalP"/>
    </source>
</evidence>
<organism evidence="2">
    <name type="scientific">Xenopsylla cheopis</name>
    <name type="common">Oriental rat flea</name>
    <name type="synonym">Pulex cheopis</name>
    <dbReference type="NCBI Taxonomy" id="163159"/>
    <lineage>
        <taxon>Eukaryota</taxon>
        <taxon>Metazoa</taxon>
        <taxon>Ecdysozoa</taxon>
        <taxon>Arthropoda</taxon>
        <taxon>Hexapoda</taxon>
        <taxon>Insecta</taxon>
        <taxon>Pterygota</taxon>
        <taxon>Neoptera</taxon>
        <taxon>Endopterygota</taxon>
        <taxon>Siphonaptera</taxon>
        <taxon>Pulicidae</taxon>
        <taxon>Xenopsyllinae</taxon>
        <taxon>Xenopsylla</taxon>
    </lineage>
</organism>
<sequence>MPSLPGAFLLLLPYLFNMVNFNFADACRKRHFECCHYSFYHTFCLAVRVGINQVVQHKLISKGVRFLFTVHYYAI</sequence>
<proteinExistence type="predicted"/>
<feature type="chain" id="PRO_5026763159" evidence="1">
    <location>
        <begin position="27"/>
        <end position="75"/>
    </location>
</feature>
<feature type="signal peptide" evidence="1">
    <location>
        <begin position="1"/>
        <end position="26"/>
    </location>
</feature>